<evidence type="ECO:0000256" key="8">
    <source>
        <dbReference type="ARBA" id="ARBA00072606"/>
    </source>
</evidence>
<dbReference type="EMBL" id="DTKJ01000060">
    <property type="protein sequence ID" value="HGZ12395.1"/>
    <property type="molecule type" value="Genomic_DNA"/>
</dbReference>
<comment type="function">
    <text evidence="7 9">Catalyzes the formation of 6,7-dimethyl-8-ribityllumazine by condensation of 5-amino-6-(D-ribitylamino)uracil with 3,4-dihydroxy-2-butanone 4-phosphate. This is the penultimate step in the biosynthesis of riboflavin.</text>
</comment>
<dbReference type="EC" id="2.5.1.78" evidence="3 9"/>
<comment type="catalytic activity">
    <reaction evidence="6 9">
        <text>(2S)-2-hydroxy-3-oxobutyl phosphate + 5-amino-6-(D-ribitylamino)uracil = 6,7-dimethyl-8-(1-D-ribityl)lumazine + phosphate + 2 H2O + H(+)</text>
        <dbReference type="Rhea" id="RHEA:26152"/>
        <dbReference type="ChEBI" id="CHEBI:15377"/>
        <dbReference type="ChEBI" id="CHEBI:15378"/>
        <dbReference type="ChEBI" id="CHEBI:15934"/>
        <dbReference type="ChEBI" id="CHEBI:43474"/>
        <dbReference type="ChEBI" id="CHEBI:58201"/>
        <dbReference type="ChEBI" id="CHEBI:58830"/>
        <dbReference type="EC" id="2.5.1.78"/>
    </reaction>
</comment>
<dbReference type="PANTHER" id="PTHR21058">
    <property type="entry name" value="6,7-DIMETHYL-8-RIBITYLLUMAZINE SYNTHASE DMRL SYNTHASE LUMAZINE SYNTHASE"/>
    <property type="match status" value="1"/>
</dbReference>
<feature type="binding site" evidence="9">
    <location>
        <position position="129"/>
    </location>
    <ligand>
        <name>(2S)-2-hydroxy-3-oxobutyl phosphate</name>
        <dbReference type="ChEBI" id="CHEBI:58830"/>
    </ligand>
</feature>
<feature type="binding site" evidence="9">
    <location>
        <begin position="87"/>
        <end position="88"/>
    </location>
    <ligand>
        <name>(2S)-2-hydroxy-3-oxobutyl phosphate</name>
        <dbReference type="ChEBI" id="CHEBI:58830"/>
    </ligand>
</feature>
<dbReference type="CDD" id="cd09209">
    <property type="entry name" value="Lumazine_synthase-I"/>
    <property type="match status" value="1"/>
</dbReference>
<dbReference type="PANTHER" id="PTHR21058:SF0">
    <property type="entry name" value="6,7-DIMETHYL-8-RIBITYLLUMAZINE SYNTHASE"/>
    <property type="match status" value="1"/>
</dbReference>
<dbReference type="GO" id="GO:0000906">
    <property type="term" value="F:6,7-dimethyl-8-ribityllumazine synthase activity"/>
    <property type="evidence" value="ECO:0007669"/>
    <property type="project" value="UniProtKB-UniRule"/>
</dbReference>
<dbReference type="UniPathway" id="UPA00275">
    <property type="reaction ID" value="UER00404"/>
</dbReference>
<dbReference type="Gene3D" id="3.40.50.960">
    <property type="entry name" value="Lumazine/riboflavin synthase"/>
    <property type="match status" value="1"/>
</dbReference>
<feature type="binding site" evidence="9">
    <location>
        <position position="24"/>
    </location>
    <ligand>
        <name>5-amino-6-(D-ribitylamino)uracil</name>
        <dbReference type="ChEBI" id="CHEBI:15934"/>
    </ligand>
</feature>
<comment type="similarity">
    <text evidence="2 9">Belongs to the DMRL synthase family.</text>
</comment>
<sequence length="157" mass="16558">MPMKVLEGKLTGEGLRFALVVSRFNAFITERLLEGALDCLRRHGVADQALTLVRVPGAWEVPLAAKKLASTGSHDAIICLAAVIRGATPHFDYVAAEVSKGIAQVSLESGIPVLFGVLTTDTLEQAVERAGSKAGNKGYAAAEAALEMANLLRQMEG</sequence>
<dbReference type="NCBIfam" id="TIGR00114">
    <property type="entry name" value="lumazine-synth"/>
    <property type="match status" value="1"/>
</dbReference>
<name>A0A7C5AMP7_9BACT</name>
<dbReference type="NCBIfam" id="NF000812">
    <property type="entry name" value="PRK00061.1-4"/>
    <property type="match status" value="1"/>
</dbReference>
<evidence type="ECO:0000256" key="2">
    <source>
        <dbReference type="ARBA" id="ARBA00007424"/>
    </source>
</evidence>
<feature type="binding site" evidence="9">
    <location>
        <position position="115"/>
    </location>
    <ligand>
        <name>5-amino-6-(D-ribitylamino)uracil</name>
        <dbReference type="ChEBI" id="CHEBI:15934"/>
    </ligand>
</feature>
<dbReference type="HAMAP" id="MF_00178">
    <property type="entry name" value="Lumazine_synth"/>
    <property type="match status" value="1"/>
</dbReference>
<comment type="pathway">
    <text evidence="1 9">Cofactor biosynthesis; riboflavin biosynthesis; riboflavin from 2-hydroxy-3-oxobutyl phosphate and 5-amino-6-(D-ribitylamino)uracil: step 1/2.</text>
</comment>
<evidence type="ECO:0000256" key="4">
    <source>
        <dbReference type="ARBA" id="ARBA00022619"/>
    </source>
</evidence>
<evidence type="ECO:0000256" key="5">
    <source>
        <dbReference type="ARBA" id="ARBA00022679"/>
    </source>
</evidence>
<dbReference type="GO" id="GO:0005829">
    <property type="term" value="C:cytosol"/>
    <property type="evidence" value="ECO:0007669"/>
    <property type="project" value="TreeGrafter"/>
</dbReference>
<reference evidence="10" key="1">
    <citation type="journal article" date="2020" name="mSystems">
        <title>Genome- and Community-Level Interaction Insights into Carbon Utilization and Element Cycling Functions of Hydrothermarchaeota in Hydrothermal Sediment.</title>
        <authorList>
            <person name="Zhou Z."/>
            <person name="Liu Y."/>
            <person name="Xu W."/>
            <person name="Pan J."/>
            <person name="Luo Z.H."/>
            <person name="Li M."/>
        </authorList>
    </citation>
    <scope>NUCLEOTIDE SEQUENCE [LARGE SCALE GENOMIC DNA]</scope>
    <source>
        <strain evidence="10">SpSt-853</strain>
    </source>
</reference>
<gene>
    <name evidence="9" type="primary">ribH</name>
    <name evidence="10" type="ORF">ENW48_09260</name>
</gene>
<evidence type="ECO:0000256" key="1">
    <source>
        <dbReference type="ARBA" id="ARBA00004917"/>
    </source>
</evidence>
<dbReference type="FunFam" id="3.40.50.960:FF:000001">
    <property type="entry name" value="6,7-dimethyl-8-ribityllumazine synthase"/>
    <property type="match status" value="1"/>
</dbReference>
<accession>A0A7C5AMP7</accession>
<dbReference type="Pfam" id="PF00885">
    <property type="entry name" value="DMRL_synthase"/>
    <property type="match status" value="1"/>
</dbReference>
<evidence type="ECO:0000256" key="3">
    <source>
        <dbReference type="ARBA" id="ARBA00012664"/>
    </source>
</evidence>
<dbReference type="InterPro" id="IPR036467">
    <property type="entry name" value="LS/RS_sf"/>
</dbReference>
<evidence type="ECO:0000256" key="9">
    <source>
        <dbReference type="HAMAP-Rule" id="MF_00178"/>
    </source>
</evidence>
<feature type="active site" description="Proton donor" evidence="9">
    <location>
        <position position="90"/>
    </location>
</feature>
<organism evidence="10">
    <name type="scientific">Desulfobacca acetoxidans</name>
    <dbReference type="NCBI Taxonomy" id="60893"/>
    <lineage>
        <taxon>Bacteria</taxon>
        <taxon>Pseudomonadati</taxon>
        <taxon>Thermodesulfobacteriota</taxon>
        <taxon>Desulfobaccia</taxon>
        <taxon>Desulfobaccales</taxon>
        <taxon>Desulfobaccaceae</taxon>
        <taxon>Desulfobacca</taxon>
    </lineage>
</organism>
<evidence type="ECO:0000256" key="7">
    <source>
        <dbReference type="ARBA" id="ARBA00058151"/>
    </source>
</evidence>
<keyword evidence="5 9" id="KW-0808">Transferase</keyword>
<dbReference type="AlphaFoldDB" id="A0A7C5AMP7"/>
<dbReference type="InterPro" id="IPR002180">
    <property type="entry name" value="LS/RS"/>
</dbReference>
<comment type="caution">
    <text evidence="10">The sequence shown here is derived from an EMBL/GenBank/DDBJ whole genome shotgun (WGS) entry which is preliminary data.</text>
</comment>
<dbReference type="GO" id="GO:0009349">
    <property type="term" value="C:riboflavin synthase complex"/>
    <property type="evidence" value="ECO:0007669"/>
    <property type="project" value="UniProtKB-UniRule"/>
</dbReference>
<keyword evidence="4 9" id="KW-0686">Riboflavin biosynthesis</keyword>
<proteinExistence type="inferred from homology"/>
<evidence type="ECO:0000313" key="10">
    <source>
        <dbReference type="EMBL" id="HGZ12395.1"/>
    </source>
</evidence>
<evidence type="ECO:0000256" key="6">
    <source>
        <dbReference type="ARBA" id="ARBA00048785"/>
    </source>
</evidence>
<dbReference type="InterPro" id="IPR034964">
    <property type="entry name" value="LS"/>
</dbReference>
<dbReference type="GO" id="GO:0009231">
    <property type="term" value="P:riboflavin biosynthetic process"/>
    <property type="evidence" value="ECO:0007669"/>
    <property type="project" value="UniProtKB-UniRule"/>
</dbReference>
<feature type="binding site" evidence="9">
    <location>
        <begin position="82"/>
        <end position="84"/>
    </location>
    <ligand>
        <name>5-amino-6-(D-ribitylamino)uracil</name>
        <dbReference type="ChEBI" id="CHEBI:15934"/>
    </ligand>
</feature>
<dbReference type="SUPFAM" id="SSF52121">
    <property type="entry name" value="Lumazine synthase"/>
    <property type="match status" value="1"/>
</dbReference>
<protein>
    <recommendedName>
        <fullName evidence="8 9">6,7-dimethyl-8-ribityllumazine synthase</fullName>
        <shortName evidence="9">DMRL synthase</shortName>
        <shortName evidence="9">LS</shortName>
        <shortName evidence="9">Lumazine synthase</shortName>
        <ecNumber evidence="3 9">2.5.1.78</ecNumber>
    </recommendedName>
</protein>
<feature type="binding site" evidence="9">
    <location>
        <begin position="58"/>
        <end position="60"/>
    </location>
    <ligand>
        <name>5-amino-6-(D-ribitylamino)uracil</name>
        <dbReference type="ChEBI" id="CHEBI:15934"/>
    </ligand>
</feature>